<keyword evidence="6 11" id="KW-0540">Nuclease</keyword>
<comment type="catalytic activity">
    <reaction evidence="11">
        <text>Endonucleolytic cleavage to 5'-phosphomonoester.</text>
        <dbReference type="EC" id="3.1.26.4"/>
    </reaction>
</comment>
<dbReference type="NCBIfam" id="NF046109">
    <property type="entry name" value="RNaseH_Halikb"/>
    <property type="match status" value="1"/>
</dbReference>
<evidence type="ECO:0000256" key="1">
    <source>
        <dbReference type="ARBA" id="ARBA00001946"/>
    </source>
</evidence>
<feature type="binding site" evidence="12">
    <location>
        <position position="135"/>
    </location>
    <ligand>
        <name>Mg(2+)</name>
        <dbReference type="ChEBI" id="CHEBI:18420"/>
        <label>2</label>
    </ligand>
</feature>
<organism evidence="14 15">
    <name type="scientific">Paenibacillus methanolicus</name>
    <dbReference type="NCBI Taxonomy" id="582686"/>
    <lineage>
        <taxon>Bacteria</taxon>
        <taxon>Bacillati</taxon>
        <taxon>Bacillota</taxon>
        <taxon>Bacilli</taxon>
        <taxon>Bacillales</taxon>
        <taxon>Paenibacillaceae</taxon>
        <taxon>Paenibacillus</taxon>
    </lineage>
</organism>
<sequence length="222" mass="24137">MKAGGMPAIFNEVKPLAKSKYYVVWAGRKPGIYTTWADCQKQTTGFSGARFKSFESKAEAEAAYAGEASERAATSAARGAGAAASKEEIIANSISVDVGSKGNPGIVEYKVVDTVTGAVLFEHPPIAKGTNNLGEFLAIVHGLRLIHEQGLDKIVYTDSQTAMLWVKNRAVNTNLARDASTREIWTLVDEALDWLQRHPAHAQVRKWNTAAWGEIKADYGRK</sequence>
<comment type="similarity">
    <text evidence="3 11">Belongs to the RNase H family.</text>
</comment>
<keyword evidence="15" id="KW-1185">Reference proteome</keyword>
<dbReference type="InterPro" id="IPR012337">
    <property type="entry name" value="RNaseH-like_sf"/>
</dbReference>
<dbReference type="InterPro" id="IPR011320">
    <property type="entry name" value="RNase_H1_N"/>
</dbReference>
<keyword evidence="7 11" id="KW-0479">Metal-binding</keyword>
<evidence type="ECO:0000313" key="14">
    <source>
        <dbReference type="EMBL" id="TYP79617.1"/>
    </source>
</evidence>
<dbReference type="InterPro" id="IPR009027">
    <property type="entry name" value="Ribosomal_bL9/RNase_H1_N"/>
</dbReference>
<comment type="cofactor">
    <cofactor evidence="12">
        <name>Mn(2+)</name>
        <dbReference type="ChEBI" id="CHEBI:29035"/>
    </cofactor>
    <cofactor evidence="12">
        <name>Mg(2+)</name>
        <dbReference type="ChEBI" id="CHEBI:18420"/>
    </cofactor>
    <text evidence="12">Binds 2 metal ions per subunit. Manganese or magnesium.</text>
</comment>
<dbReference type="InterPro" id="IPR002156">
    <property type="entry name" value="RNaseH_domain"/>
</dbReference>
<evidence type="ECO:0000256" key="4">
    <source>
        <dbReference type="ARBA" id="ARBA00012180"/>
    </source>
</evidence>
<evidence type="ECO:0000313" key="15">
    <source>
        <dbReference type="Proteomes" id="UP000323257"/>
    </source>
</evidence>
<evidence type="ECO:0000256" key="6">
    <source>
        <dbReference type="ARBA" id="ARBA00022722"/>
    </source>
</evidence>
<comment type="subcellular location">
    <subcellularLocation>
        <location evidence="11">Cytoplasm</location>
    </subcellularLocation>
</comment>
<evidence type="ECO:0000259" key="13">
    <source>
        <dbReference type="PROSITE" id="PS50879"/>
    </source>
</evidence>
<evidence type="ECO:0000256" key="5">
    <source>
        <dbReference type="ARBA" id="ARBA00017721"/>
    </source>
</evidence>
<dbReference type="Gene3D" id="3.30.420.10">
    <property type="entry name" value="Ribonuclease H-like superfamily/Ribonuclease H"/>
    <property type="match status" value="1"/>
</dbReference>
<evidence type="ECO:0000256" key="10">
    <source>
        <dbReference type="ARBA" id="ARBA00022842"/>
    </source>
</evidence>
<evidence type="ECO:0000256" key="11">
    <source>
        <dbReference type="PIRNR" id="PIRNR037839"/>
    </source>
</evidence>
<feature type="binding site" evidence="12">
    <location>
        <position position="158"/>
    </location>
    <ligand>
        <name>Mg(2+)</name>
        <dbReference type="ChEBI" id="CHEBI:18420"/>
        <label>2</label>
    </ligand>
</feature>
<dbReference type="PROSITE" id="PS50879">
    <property type="entry name" value="RNASE_H_1"/>
    <property type="match status" value="1"/>
</dbReference>
<evidence type="ECO:0000256" key="9">
    <source>
        <dbReference type="ARBA" id="ARBA00022801"/>
    </source>
</evidence>
<evidence type="ECO:0000256" key="3">
    <source>
        <dbReference type="ARBA" id="ARBA00005300"/>
    </source>
</evidence>
<keyword evidence="9 11" id="KW-0378">Hydrolase</keyword>
<keyword evidence="10 11" id="KW-0460">Magnesium</keyword>
<dbReference type="GO" id="GO:0046872">
    <property type="term" value="F:metal ion binding"/>
    <property type="evidence" value="ECO:0007669"/>
    <property type="project" value="UniProtKB-KW"/>
</dbReference>
<proteinExistence type="inferred from homology"/>
<comment type="caution">
    <text evidence="14">The sequence shown here is derived from an EMBL/GenBank/DDBJ whole genome shotgun (WGS) entry which is preliminary data.</text>
</comment>
<keyword evidence="12" id="KW-0464">Manganese</keyword>
<dbReference type="SUPFAM" id="SSF53098">
    <property type="entry name" value="Ribonuclease H-like"/>
    <property type="match status" value="1"/>
</dbReference>
<dbReference type="Pfam" id="PF01693">
    <property type="entry name" value="Cauli_VI"/>
    <property type="match status" value="1"/>
</dbReference>
<evidence type="ECO:0000256" key="7">
    <source>
        <dbReference type="ARBA" id="ARBA00022723"/>
    </source>
</evidence>
<feature type="binding site" evidence="12">
    <location>
        <position position="218"/>
    </location>
    <ligand>
        <name>Mg(2+)</name>
        <dbReference type="ChEBI" id="CHEBI:18420"/>
        <label>1</label>
    </ligand>
</feature>
<feature type="binding site" evidence="12">
    <location>
        <position position="97"/>
    </location>
    <ligand>
        <name>Mg(2+)</name>
        <dbReference type="ChEBI" id="CHEBI:18420"/>
        <label>1</label>
    </ligand>
</feature>
<accession>A0A5S5CL74</accession>
<protein>
    <recommendedName>
        <fullName evidence="5 11">Ribonuclease H</fullName>
        <ecNumber evidence="4 11">3.1.26.4</ecNumber>
    </recommendedName>
</protein>
<keyword evidence="8 11" id="KW-0255">Endonuclease</keyword>
<comment type="cofactor">
    <cofactor evidence="1">
        <name>Mg(2+)</name>
        <dbReference type="ChEBI" id="CHEBI:18420"/>
    </cofactor>
</comment>
<dbReference type="InterPro" id="IPR017290">
    <property type="entry name" value="RNase_H_bac"/>
</dbReference>
<dbReference type="AlphaFoldDB" id="A0A5S5CL74"/>
<dbReference type="PIRSF" id="PIRSF037839">
    <property type="entry name" value="Ribonuclease_H"/>
    <property type="match status" value="1"/>
</dbReference>
<reference evidence="14 15" key="1">
    <citation type="submission" date="2019-07" db="EMBL/GenBank/DDBJ databases">
        <title>Genomic Encyclopedia of Type Strains, Phase III (KMG-III): the genomes of soil and plant-associated and newly described type strains.</title>
        <authorList>
            <person name="Whitman W."/>
        </authorList>
    </citation>
    <scope>NUCLEOTIDE SEQUENCE [LARGE SCALE GENOMIC DNA]</scope>
    <source>
        <strain evidence="14 15">BL24</strain>
    </source>
</reference>
<dbReference type="EC" id="3.1.26.4" evidence="4 11"/>
<dbReference type="SUPFAM" id="SSF55658">
    <property type="entry name" value="L9 N-domain-like"/>
    <property type="match status" value="1"/>
</dbReference>
<dbReference type="EMBL" id="VNHS01000001">
    <property type="protein sequence ID" value="TYP79617.1"/>
    <property type="molecule type" value="Genomic_DNA"/>
</dbReference>
<dbReference type="InterPro" id="IPR037056">
    <property type="entry name" value="RNase_H1_N_sf"/>
</dbReference>
<dbReference type="Gene3D" id="3.40.970.10">
    <property type="entry name" value="Ribonuclease H1, N-terminal domain"/>
    <property type="match status" value="1"/>
</dbReference>
<comment type="function">
    <text evidence="2 11">Endonuclease that specifically degrades the RNA of RNA-DNA hybrids.</text>
</comment>
<dbReference type="GO" id="GO:0005737">
    <property type="term" value="C:cytoplasm"/>
    <property type="evidence" value="ECO:0007669"/>
    <property type="project" value="UniProtKB-SubCell"/>
</dbReference>
<keyword evidence="11" id="KW-0963">Cytoplasm</keyword>
<name>A0A5S5CL74_9BACL</name>
<dbReference type="FunFam" id="3.40.970.10:FF:000002">
    <property type="entry name" value="Ribonuclease H"/>
    <property type="match status" value="1"/>
</dbReference>
<evidence type="ECO:0000256" key="12">
    <source>
        <dbReference type="PIRSR" id="PIRSR037839-1"/>
    </source>
</evidence>
<dbReference type="Proteomes" id="UP000323257">
    <property type="component" value="Unassembled WGS sequence"/>
</dbReference>
<evidence type="ECO:0000256" key="2">
    <source>
        <dbReference type="ARBA" id="ARBA00004065"/>
    </source>
</evidence>
<dbReference type="GO" id="GO:0003676">
    <property type="term" value="F:nucleic acid binding"/>
    <property type="evidence" value="ECO:0007669"/>
    <property type="project" value="UniProtKB-UniRule"/>
</dbReference>
<gene>
    <name evidence="14" type="ORF">BCM02_101737</name>
</gene>
<dbReference type="GO" id="GO:0004523">
    <property type="term" value="F:RNA-DNA hybrid ribonuclease activity"/>
    <property type="evidence" value="ECO:0007669"/>
    <property type="project" value="UniProtKB-UniRule"/>
</dbReference>
<dbReference type="InterPro" id="IPR036397">
    <property type="entry name" value="RNaseH_sf"/>
</dbReference>
<feature type="domain" description="RNase H type-1" evidence="13">
    <location>
        <begin position="84"/>
        <end position="222"/>
    </location>
</feature>
<evidence type="ECO:0000256" key="8">
    <source>
        <dbReference type="ARBA" id="ARBA00022759"/>
    </source>
</evidence>
<dbReference type="Pfam" id="PF13456">
    <property type="entry name" value="RVT_3"/>
    <property type="match status" value="1"/>
</dbReference>